<name>A0A511MVU6_DEIC1</name>
<gene>
    <name evidence="2" type="ORF">DC3_03270</name>
</gene>
<dbReference type="AlphaFoldDB" id="A0A511MVU6"/>
<keyword evidence="1" id="KW-0812">Transmembrane</keyword>
<proteinExistence type="predicted"/>
<accession>A0A511MVU6</accession>
<comment type="caution">
    <text evidence="2">The sequence shown here is derived from an EMBL/GenBank/DDBJ whole genome shotgun (WGS) entry which is preliminary data.</text>
</comment>
<dbReference type="EMBL" id="BJXB01000001">
    <property type="protein sequence ID" value="GEM44692.1"/>
    <property type="molecule type" value="Genomic_DNA"/>
</dbReference>
<evidence type="ECO:0000256" key="1">
    <source>
        <dbReference type="SAM" id="Phobius"/>
    </source>
</evidence>
<evidence type="ECO:0000313" key="2">
    <source>
        <dbReference type="EMBL" id="GEM44692.1"/>
    </source>
</evidence>
<organism evidence="2 3">
    <name type="scientific">Deinococcus cellulosilyticus (strain DSM 18568 / NBRC 106333 / KACC 11606 / 5516J-15)</name>
    <dbReference type="NCBI Taxonomy" id="1223518"/>
    <lineage>
        <taxon>Bacteria</taxon>
        <taxon>Thermotogati</taxon>
        <taxon>Deinococcota</taxon>
        <taxon>Deinococci</taxon>
        <taxon>Deinococcales</taxon>
        <taxon>Deinococcaceae</taxon>
        <taxon>Deinococcus</taxon>
    </lineage>
</organism>
<protein>
    <submittedName>
        <fullName evidence="2">Uncharacterized protein</fullName>
    </submittedName>
</protein>
<keyword evidence="1" id="KW-1133">Transmembrane helix</keyword>
<reference evidence="2 3" key="1">
    <citation type="submission" date="2019-07" db="EMBL/GenBank/DDBJ databases">
        <title>Whole genome shotgun sequence of Deinococcus cellulosilyticus NBRC 106333.</title>
        <authorList>
            <person name="Hosoyama A."/>
            <person name="Uohara A."/>
            <person name="Ohji S."/>
            <person name="Ichikawa N."/>
        </authorList>
    </citation>
    <scope>NUCLEOTIDE SEQUENCE [LARGE SCALE GENOMIC DNA]</scope>
    <source>
        <strain evidence="2 3">NBRC 106333</strain>
    </source>
</reference>
<keyword evidence="1" id="KW-0472">Membrane</keyword>
<feature type="transmembrane region" description="Helical" evidence="1">
    <location>
        <begin position="23"/>
        <end position="44"/>
    </location>
</feature>
<dbReference type="Proteomes" id="UP000321306">
    <property type="component" value="Unassembled WGS sequence"/>
</dbReference>
<dbReference type="RefSeq" id="WP_186815763.1">
    <property type="nucleotide sequence ID" value="NZ_BJXB01000001.1"/>
</dbReference>
<sequence length="45" mass="5181">MQNPSTQTRQNAHPMRWQKVNPYLGSLVFLASLLTVAFSFLALFR</sequence>
<evidence type="ECO:0000313" key="3">
    <source>
        <dbReference type="Proteomes" id="UP000321306"/>
    </source>
</evidence>
<keyword evidence="3" id="KW-1185">Reference proteome</keyword>